<feature type="transmembrane region" description="Helical" evidence="9">
    <location>
        <begin position="129"/>
        <end position="148"/>
    </location>
</feature>
<dbReference type="Gene3D" id="1.10.287.130">
    <property type="match status" value="1"/>
</dbReference>
<keyword evidence="9" id="KW-0812">Transmembrane</keyword>
<dbReference type="Proteomes" id="UP001595740">
    <property type="component" value="Unassembled WGS sequence"/>
</dbReference>
<dbReference type="CDD" id="cd00082">
    <property type="entry name" value="HisKA"/>
    <property type="match status" value="1"/>
</dbReference>
<evidence type="ECO:0000256" key="5">
    <source>
        <dbReference type="ARBA" id="ARBA00022741"/>
    </source>
</evidence>
<keyword evidence="9" id="KW-1133">Transmembrane helix</keyword>
<feature type="domain" description="Histidine kinase" evidence="10">
    <location>
        <begin position="231"/>
        <end position="446"/>
    </location>
</feature>
<dbReference type="InterPro" id="IPR036890">
    <property type="entry name" value="HATPase_C_sf"/>
</dbReference>
<evidence type="ECO:0000256" key="2">
    <source>
        <dbReference type="ARBA" id="ARBA00012438"/>
    </source>
</evidence>
<dbReference type="PROSITE" id="PS50109">
    <property type="entry name" value="HIS_KIN"/>
    <property type="match status" value="1"/>
</dbReference>
<feature type="transmembrane region" description="Helical" evidence="9">
    <location>
        <begin position="160"/>
        <end position="181"/>
    </location>
</feature>
<dbReference type="PANTHER" id="PTHR43065:SF46">
    <property type="entry name" value="C4-DICARBOXYLATE TRANSPORT SENSOR PROTEIN DCTB"/>
    <property type="match status" value="1"/>
</dbReference>
<dbReference type="PRINTS" id="PR00344">
    <property type="entry name" value="BCTRLSENSOR"/>
</dbReference>
<comment type="catalytic activity">
    <reaction evidence="1">
        <text>ATP + protein L-histidine = ADP + protein N-phospho-L-histidine.</text>
        <dbReference type="EC" id="2.7.13.3"/>
    </reaction>
</comment>
<proteinExistence type="predicted"/>
<keyword evidence="3" id="KW-0597">Phosphoprotein</keyword>
<dbReference type="RefSeq" id="WP_386758728.1">
    <property type="nucleotide sequence ID" value="NZ_JBHRXK010000003.1"/>
</dbReference>
<evidence type="ECO:0000256" key="1">
    <source>
        <dbReference type="ARBA" id="ARBA00000085"/>
    </source>
</evidence>
<feature type="transmembrane region" description="Helical" evidence="9">
    <location>
        <begin position="57"/>
        <end position="76"/>
    </location>
</feature>
<keyword evidence="9" id="KW-0472">Membrane</keyword>
<name>A0ABV7RSN2_9GAMM</name>
<organism evidence="11 12">
    <name type="scientific">Lysobacter cavernae</name>
    <dbReference type="NCBI Taxonomy" id="1685901"/>
    <lineage>
        <taxon>Bacteria</taxon>
        <taxon>Pseudomonadati</taxon>
        <taxon>Pseudomonadota</taxon>
        <taxon>Gammaproteobacteria</taxon>
        <taxon>Lysobacterales</taxon>
        <taxon>Lysobacteraceae</taxon>
        <taxon>Lysobacter</taxon>
    </lineage>
</organism>
<protein>
    <recommendedName>
        <fullName evidence="2">histidine kinase</fullName>
        <ecNumber evidence="2">2.7.13.3</ecNumber>
    </recommendedName>
</protein>
<dbReference type="Pfam" id="PF02518">
    <property type="entry name" value="HATPase_c"/>
    <property type="match status" value="1"/>
</dbReference>
<keyword evidence="8" id="KW-0902">Two-component regulatory system</keyword>
<evidence type="ECO:0000259" key="10">
    <source>
        <dbReference type="PROSITE" id="PS50109"/>
    </source>
</evidence>
<evidence type="ECO:0000256" key="6">
    <source>
        <dbReference type="ARBA" id="ARBA00022777"/>
    </source>
</evidence>
<dbReference type="InterPro" id="IPR036097">
    <property type="entry name" value="HisK_dim/P_sf"/>
</dbReference>
<evidence type="ECO:0000256" key="8">
    <source>
        <dbReference type="ARBA" id="ARBA00023012"/>
    </source>
</evidence>
<dbReference type="InterPro" id="IPR005467">
    <property type="entry name" value="His_kinase_dom"/>
</dbReference>
<dbReference type="EMBL" id="JBHRXK010000003">
    <property type="protein sequence ID" value="MFC3550970.1"/>
    <property type="molecule type" value="Genomic_DNA"/>
</dbReference>
<evidence type="ECO:0000313" key="11">
    <source>
        <dbReference type="EMBL" id="MFC3550970.1"/>
    </source>
</evidence>
<evidence type="ECO:0000256" key="3">
    <source>
        <dbReference type="ARBA" id="ARBA00022553"/>
    </source>
</evidence>
<keyword evidence="12" id="KW-1185">Reference proteome</keyword>
<dbReference type="SMART" id="SM00387">
    <property type="entry name" value="HATPase_c"/>
    <property type="match status" value="1"/>
</dbReference>
<gene>
    <name evidence="11" type="ORF">ACFOLC_08050</name>
</gene>
<accession>A0ABV7RSN2</accession>
<sequence length="456" mass="49512">MMWTAFLRWLRNAPIADPVDRRNAPILQSLFLLLGLSIPASWTYFLATGGDPTGGRTLMLLAMGMAALALVCVAMIRRGRFRAAVMLYLCALLTMQGVNHLLMGFQALAMNQIDQFLMLIIGGLVLGRRALWVIFIALLAVAASGFAVDAYRLMAAGKPVAVAYSHLFSVLFGYLLVTLVLDRTITALRESLDESNARGRELQHEMAERERTQSQLIQAQKLEASGRLASGISHDFSNILAVILGFSAHRHRVQDMDSHAEKLAALDEALQGVEEAAGRGMTITRKLLSFSRNDALKIETFDAVQAFVEMRSMLRQLFPPGVQIKLAGDARPLPVRLDRSEFELMILNIAANARDAMPETGIFEVSLSPIGNDLVEIALADNGQGMDETVRLRIFEPFFSTKTAKGGTGLGLSVVHDLVKVVGGDIAVESTPGLGSVFRIHLPLAQASTTGPVTTG</sequence>
<dbReference type="Gene3D" id="3.30.565.10">
    <property type="entry name" value="Histidine kinase-like ATPase, C-terminal domain"/>
    <property type="match status" value="1"/>
</dbReference>
<evidence type="ECO:0000256" key="7">
    <source>
        <dbReference type="ARBA" id="ARBA00022840"/>
    </source>
</evidence>
<keyword evidence="7" id="KW-0067">ATP-binding</keyword>
<dbReference type="InterPro" id="IPR003594">
    <property type="entry name" value="HATPase_dom"/>
</dbReference>
<dbReference type="SUPFAM" id="SSF55874">
    <property type="entry name" value="ATPase domain of HSP90 chaperone/DNA topoisomerase II/histidine kinase"/>
    <property type="match status" value="1"/>
</dbReference>
<dbReference type="InterPro" id="IPR004358">
    <property type="entry name" value="Sig_transdc_His_kin-like_C"/>
</dbReference>
<keyword evidence="6 11" id="KW-0418">Kinase</keyword>
<evidence type="ECO:0000313" key="12">
    <source>
        <dbReference type="Proteomes" id="UP001595740"/>
    </source>
</evidence>
<dbReference type="PANTHER" id="PTHR43065">
    <property type="entry name" value="SENSOR HISTIDINE KINASE"/>
    <property type="match status" value="1"/>
</dbReference>
<feature type="transmembrane region" description="Helical" evidence="9">
    <location>
        <begin position="26"/>
        <end position="45"/>
    </location>
</feature>
<comment type="caution">
    <text evidence="11">The sequence shown here is derived from an EMBL/GenBank/DDBJ whole genome shotgun (WGS) entry which is preliminary data.</text>
</comment>
<dbReference type="EC" id="2.7.13.3" evidence="2"/>
<keyword evidence="5" id="KW-0547">Nucleotide-binding</keyword>
<evidence type="ECO:0000256" key="4">
    <source>
        <dbReference type="ARBA" id="ARBA00022679"/>
    </source>
</evidence>
<dbReference type="GO" id="GO:0016301">
    <property type="term" value="F:kinase activity"/>
    <property type="evidence" value="ECO:0007669"/>
    <property type="project" value="UniProtKB-KW"/>
</dbReference>
<feature type="transmembrane region" description="Helical" evidence="9">
    <location>
        <begin position="83"/>
        <end position="109"/>
    </location>
</feature>
<dbReference type="InterPro" id="IPR003661">
    <property type="entry name" value="HisK_dim/P_dom"/>
</dbReference>
<dbReference type="SMART" id="SM00388">
    <property type="entry name" value="HisKA"/>
    <property type="match status" value="1"/>
</dbReference>
<evidence type="ECO:0000256" key="9">
    <source>
        <dbReference type="SAM" id="Phobius"/>
    </source>
</evidence>
<keyword evidence="4" id="KW-0808">Transferase</keyword>
<reference evidence="12" key="1">
    <citation type="journal article" date="2019" name="Int. J. Syst. Evol. Microbiol.">
        <title>The Global Catalogue of Microorganisms (GCM) 10K type strain sequencing project: providing services to taxonomists for standard genome sequencing and annotation.</title>
        <authorList>
            <consortium name="The Broad Institute Genomics Platform"/>
            <consortium name="The Broad Institute Genome Sequencing Center for Infectious Disease"/>
            <person name="Wu L."/>
            <person name="Ma J."/>
        </authorList>
    </citation>
    <scope>NUCLEOTIDE SEQUENCE [LARGE SCALE GENOMIC DNA]</scope>
    <source>
        <strain evidence="12">KCTC 42875</strain>
    </source>
</reference>
<dbReference type="SUPFAM" id="SSF47384">
    <property type="entry name" value="Homodimeric domain of signal transducing histidine kinase"/>
    <property type="match status" value="1"/>
</dbReference>